<name>A0AA97ARA1_9CYAN</name>
<reference evidence="2" key="1">
    <citation type="submission" date="2020-05" db="EMBL/GenBank/DDBJ databases">
        <authorList>
            <person name="Zhu T."/>
            <person name="Keshari N."/>
            <person name="Lu X."/>
        </authorList>
    </citation>
    <scope>NUCLEOTIDE SEQUENCE</scope>
    <source>
        <strain evidence="2">NK1-12</strain>
    </source>
</reference>
<keyword evidence="1" id="KW-0472">Membrane</keyword>
<proteinExistence type="predicted"/>
<feature type="transmembrane region" description="Helical" evidence="1">
    <location>
        <begin position="44"/>
        <end position="62"/>
    </location>
</feature>
<gene>
    <name evidence="2" type="ORF">HJG54_20330</name>
</gene>
<dbReference type="RefSeq" id="WP_316431015.1">
    <property type="nucleotide sequence ID" value="NZ_CP053586.1"/>
</dbReference>
<dbReference type="EMBL" id="CP053586">
    <property type="protein sequence ID" value="WNZ24963.1"/>
    <property type="molecule type" value="Genomic_DNA"/>
</dbReference>
<evidence type="ECO:0000313" key="2">
    <source>
        <dbReference type="EMBL" id="WNZ24963.1"/>
    </source>
</evidence>
<accession>A0AA97ARA1</accession>
<organism evidence="2">
    <name type="scientific">Leptolyngbya sp. NK1-12</name>
    <dbReference type="NCBI Taxonomy" id="2547451"/>
    <lineage>
        <taxon>Bacteria</taxon>
        <taxon>Bacillati</taxon>
        <taxon>Cyanobacteriota</taxon>
        <taxon>Cyanophyceae</taxon>
        <taxon>Leptolyngbyales</taxon>
        <taxon>Leptolyngbyaceae</taxon>
        <taxon>Leptolyngbya group</taxon>
        <taxon>Leptolyngbya</taxon>
    </lineage>
</organism>
<keyword evidence="1" id="KW-0812">Transmembrane</keyword>
<keyword evidence="1" id="KW-1133">Transmembrane helix</keyword>
<sequence length="74" mass="7900">MDLKRLLFSALVCAGVGAVIGLAAAQISPSPYQSQSYINLTRRYPWIGAAAGFFGGGVISAVQQLNEQSDRQNR</sequence>
<evidence type="ECO:0000256" key="1">
    <source>
        <dbReference type="SAM" id="Phobius"/>
    </source>
</evidence>
<dbReference type="AlphaFoldDB" id="A0AA97ARA1"/>
<protein>
    <submittedName>
        <fullName evidence="2">Uncharacterized protein</fullName>
    </submittedName>
</protein>